<evidence type="ECO:0000313" key="5">
    <source>
        <dbReference type="Proteomes" id="UP000027100"/>
    </source>
</evidence>
<feature type="domain" description="FecR protein" evidence="2">
    <location>
        <begin position="122"/>
        <end position="213"/>
    </location>
</feature>
<evidence type="ECO:0000259" key="2">
    <source>
        <dbReference type="Pfam" id="PF04773"/>
    </source>
</evidence>
<comment type="caution">
    <text evidence="4">The sequence shown here is derived from an EMBL/GenBank/DDBJ whole genome shotgun (WGS) entry which is preliminary data.</text>
</comment>
<reference evidence="4 5" key="1">
    <citation type="journal article" date="2014" name="Antonie Van Leeuwenhoek">
        <title>Hyphomonas beringensis sp. nov. and Hyphomonas chukchiensis sp. nov., isolated from surface seawater of the Bering Sea and Chukchi Sea.</title>
        <authorList>
            <person name="Li C."/>
            <person name="Lai Q."/>
            <person name="Li G."/>
            <person name="Dong C."/>
            <person name="Wang J."/>
            <person name="Liao Y."/>
            <person name="Shao Z."/>
        </authorList>
    </citation>
    <scope>NUCLEOTIDE SEQUENCE [LARGE SCALE GENOMIC DNA]</scope>
    <source>
        <strain evidence="4 5">PS728</strain>
    </source>
</reference>
<dbReference type="InterPro" id="IPR012373">
    <property type="entry name" value="Ferrdict_sens_TM"/>
</dbReference>
<evidence type="ECO:0000259" key="3">
    <source>
        <dbReference type="Pfam" id="PF16220"/>
    </source>
</evidence>
<sequence length="339" mass="36871">MTQDNCKENRIEAAARGWAVYLHSGDARPEKIAEFNAWLAADHVHSLAFRRYEKLMSDLALIPELGDVEIAPGPVPAPAWRPLVHQPQQLMAAIALMVMVVGGAVIGLGVSLPGSSVADPAYETMIAEIRDIHLADGSVVTLGARSRIEPAFTETMRIVKLQEGEAFFDVASDPVRPFYVEVGDRLIRVVGTRFDVRQGPETVRVAVVEGVVEVLQAETPQQAEASREVIEKNVLRAGDEVVARIGSLEAMLGAIEPAEAAPWRRGWLTYENASLAEIVSDANRYSRRQIILDEEGIGDLRMTAAFSVEKIDQFAAGLEVTYGLVADYSDPGRIVLSGS</sequence>
<feature type="transmembrane region" description="Helical" evidence="1">
    <location>
        <begin position="90"/>
        <end position="112"/>
    </location>
</feature>
<dbReference type="PIRSF" id="PIRSF018266">
    <property type="entry name" value="FecR"/>
    <property type="match status" value="1"/>
</dbReference>
<accession>A0A062VHQ5</accession>
<dbReference type="PANTHER" id="PTHR30273:SF2">
    <property type="entry name" value="PROTEIN FECR"/>
    <property type="match status" value="1"/>
</dbReference>
<dbReference type="RefSeq" id="WP_035596486.1">
    <property type="nucleotide sequence ID" value="NZ_ARYM01000007.1"/>
</dbReference>
<dbReference type="Gene3D" id="2.60.120.1440">
    <property type="match status" value="1"/>
</dbReference>
<keyword evidence="5" id="KW-1185">Reference proteome</keyword>
<dbReference type="STRING" id="1280954.HPO_07497"/>
<evidence type="ECO:0000313" key="4">
    <source>
        <dbReference type="EMBL" id="KCZ99053.1"/>
    </source>
</evidence>
<dbReference type="InterPro" id="IPR032623">
    <property type="entry name" value="FecR_N"/>
</dbReference>
<keyword evidence="1" id="KW-1133">Transmembrane helix</keyword>
<dbReference type="Gene3D" id="3.55.50.30">
    <property type="match status" value="1"/>
</dbReference>
<name>A0A062VHQ5_9PROT</name>
<dbReference type="AlphaFoldDB" id="A0A062VHQ5"/>
<keyword evidence="1" id="KW-0812">Transmembrane</keyword>
<feature type="domain" description="FecR N-terminal" evidence="3">
    <location>
        <begin position="14"/>
        <end position="55"/>
    </location>
</feature>
<evidence type="ECO:0000256" key="1">
    <source>
        <dbReference type="SAM" id="Phobius"/>
    </source>
</evidence>
<dbReference type="eggNOG" id="COG3712">
    <property type="taxonomic scope" value="Bacteria"/>
</dbReference>
<proteinExistence type="predicted"/>
<dbReference type="EMBL" id="ARYM01000007">
    <property type="protein sequence ID" value="KCZ99053.1"/>
    <property type="molecule type" value="Genomic_DNA"/>
</dbReference>
<dbReference type="Pfam" id="PF16220">
    <property type="entry name" value="DUF4880"/>
    <property type="match status" value="1"/>
</dbReference>
<dbReference type="PATRIC" id="fig|1280954.3.peg.1523"/>
<protein>
    <submittedName>
        <fullName evidence="4">Sigma factor regulatory protein FecR/PupR family</fullName>
    </submittedName>
</protein>
<keyword evidence="1" id="KW-0472">Membrane</keyword>
<dbReference type="PANTHER" id="PTHR30273">
    <property type="entry name" value="PERIPLASMIC SIGNAL SENSOR AND SIGMA FACTOR ACTIVATOR FECR-RELATED"/>
    <property type="match status" value="1"/>
</dbReference>
<organism evidence="4 5">
    <name type="scientific">Hyphomonas polymorpha PS728</name>
    <dbReference type="NCBI Taxonomy" id="1280954"/>
    <lineage>
        <taxon>Bacteria</taxon>
        <taxon>Pseudomonadati</taxon>
        <taxon>Pseudomonadota</taxon>
        <taxon>Alphaproteobacteria</taxon>
        <taxon>Hyphomonadales</taxon>
        <taxon>Hyphomonadaceae</taxon>
        <taxon>Hyphomonas</taxon>
    </lineage>
</organism>
<dbReference type="InterPro" id="IPR006860">
    <property type="entry name" value="FecR"/>
</dbReference>
<dbReference type="Proteomes" id="UP000027100">
    <property type="component" value="Unassembled WGS sequence"/>
</dbReference>
<gene>
    <name evidence="4" type="ORF">HPO_07497</name>
</gene>
<dbReference type="GO" id="GO:0016989">
    <property type="term" value="F:sigma factor antagonist activity"/>
    <property type="evidence" value="ECO:0007669"/>
    <property type="project" value="TreeGrafter"/>
</dbReference>
<dbReference type="OrthoDB" id="636724at2"/>
<dbReference type="Pfam" id="PF04773">
    <property type="entry name" value="FecR"/>
    <property type="match status" value="1"/>
</dbReference>